<reference evidence="2" key="1">
    <citation type="journal article" date="2018" name="Genome Biol. Evol.">
        <title>Genomics and development of Lentinus tigrinus, a white-rot wood-decaying mushroom with dimorphic fruiting bodies.</title>
        <authorList>
            <person name="Wu B."/>
            <person name="Xu Z."/>
            <person name="Knudson A."/>
            <person name="Carlson A."/>
            <person name="Chen N."/>
            <person name="Kovaka S."/>
            <person name="LaButti K."/>
            <person name="Lipzen A."/>
            <person name="Pennachio C."/>
            <person name="Riley R."/>
            <person name="Schakwitz W."/>
            <person name="Umezawa K."/>
            <person name="Ohm R.A."/>
            <person name="Grigoriev I.V."/>
            <person name="Nagy L.G."/>
            <person name="Gibbons J."/>
            <person name="Hibbett D."/>
        </authorList>
    </citation>
    <scope>NUCLEOTIDE SEQUENCE [LARGE SCALE GENOMIC DNA]</scope>
    <source>
        <strain evidence="2">ALCF2SS1-6</strain>
    </source>
</reference>
<keyword evidence="3" id="KW-1185">Reference proteome</keyword>
<dbReference type="InterPro" id="IPR056004">
    <property type="entry name" value="DUF7582"/>
</dbReference>
<evidence type="ECO:0000259" key="1">
    <source>
        <dbReference type="Pfam" id="PF24483"/>
    </source>
</evidence>
<dbReference type="STRING" id="1328759.A0A5C2S3Z6"/>
<feature type="domain" description="DUF7582" evidence="1">
    <location>
        <begin position="26"/>
        <end position="201"/>
    </location>
</feature>
<organism evidence="2 3">
    <name type="scientific">Lentinus tigrinus ALCF2SS1-6</name>
    <dbReference type="NCBI Taxonomy" id="1328759"/>
    <lineage>
        <taxon>Eukaryota</taxon>
        <taxon>Fungi</taxon>
        <taxon>Dikarya</taxon>
        <taxon>Basidiomycota</taxon>
        <taxon>Agaricomycotina</taxon>
        <taxon>Agaricomycetes</taxon>
        <taxon>Polyporales</taxon>
        <taxon>Polyporaceae</taxon>
        <taxon>Lentinus</taxon>
    </lineage>
</organism>
<evidence type="ECO:0000313" key="2">
    <source>
        <dbReference type="EMBL" id="RPD57594.1"/>
    </source>
</evidence>
<evidence type="ECO:0000313" key="3">
    <source>
        <dbReference type="Proteomes" id="UP000313359"/>
    </source>
</evidence>
<dbReference type="OrthoDB" id="3348320at2759"/>
<dbReference type="EMBL" id="ML122280">
    <property type="protein sequence ID" value="RPD57594.1"/>
    <property type="molecule type" value="Genomic_DNA"/>
</dbReference>
<protein>
    <recommendedName>
        <fullName evidence="1">DUF7582 domain-containing protein</fullName>
    </recommendedName>
</protein>
<dbReference type="Pfam" id="PF24483">
    <property type="entry name" value="DUF7582"/>
    <property type="match status" value="1"/>
</dbReference>
<proteinExistence type="predicted"/>
<sequence>MGNCLSASDQASLRDLVLRPGTTSDTLTADELRRALTSVASTLHAKGSHISIVAVGGAVNTLYLHSRETTSDVDFFFHTKTKNDDVTRVIAAADVARKHLNLDPSWLNNHTAVFIQEETIRQLYDEAVQQGEVVFTAAGLTVYAAPWRYALAAKLARVAMPHRRDYDMSDAVAYLDRLVSKRSGGAVRKSEIQQWAAEFKFAIPSPDVVMQNLTTAYREAKGREGLVDG</sequence>
<name>A0A5C2S3Z6_9APHY</name>
<dbReference type="AlphaFoldDB" id="A0A5C2S3Z6"/>
<accession>A0A5C2S3Z6</accession>
<gene>
    <name evidence="2" type="ORF">L227DRAFT_613600</name>
</gene>
<dbReference type="Proteomes" id="UP000313359">
    <property type="component" value="Unassembled WGS sequence"/>
</dbReference>